<reference evidence="1 2" key="2">
    <citation type="submission" date="2018-12" db="EMBL/GenBank/DDBJ databases">
        <title>Molecular Epidemiology of Emerging Carbapenem-Resistance in Acinetobacter nosocomialis and Acinetobacter pittii in Taiwan, 2010-2014.</title>
        <authorList>
            <person name="Huang W.-C."/>
            <person name="Wang H.-Y."/>
            <person name="Lai J.-F."/>
            <person name="Lauderdale T.-L."/>
            <person name="Sytwu H.-K."/>
        </authorList>
    </citation>
    <scope>NUCLEOTIDE SEQUENCE [LARGE SCALE GENOMIC DNA]</scope>
    <source>
        <strain evidence="1 2">2014S06-099</strain>
    </source>
</reference>
<dbReference type="Proteomes" id="UP000254410">
    <property type="component" value="Chromosome"/>
</dbReference>
<sequence length="73" mass="8465">MSTRVPVEVKQIIDDIAVSNGSDRSKWIREAIDLKLKVDLGISSTEELMDKRNTLKTSEYLNVFRNIRAFYMD</sequence>
<accession>A0A3G6YLV7</accession>
<protein>
    <submittedName>
        <fullName evidence="1">Uncharacterized protein</fullName>
    </submittedName>
</protein>
<reference evidence="1 2" key="1">
    <citation type="submission" date="2018-11" db="EMBL/GenBank/DDBJ databases">
        <authorList>
            <person name="Kuo S.-C."/>
            <person name="Chen F.-J."/>
            <person name="Liao Y.-C."/>
        </authorList>
    </citation>
    <scope>NUCLEOTIDE SEQUENCE [LARGE SCALE GENOMIC DNA]</scope>
    <source>
        <strain evidence="1 2">2014S06-099</strain>
    </source>
</reference>
<name>A0A3G6YLV7_ACIPI</name>
<proteinExistence type="predicted"/>
<gene>
    <name evidence="1" type="ORF">DKE52_014265</name>
</gene>
<organism evidence="1 2">
    <name type="scientific">Acinetobacter pittii</name>
    <name type="common">Acinetobacter genomosp. 3</name>
    <dbReference type="NCBI Taxonomy" id="48296"/>
    <lineage>
        <taxon>Bacteria</taxon>
        <taxon>Pseudomonadati</taxon>
        <taxon>Pseudomonadota</taxon>
        <taxon>Gammaproteobacteria</taxon>
        <taxon>Moraxellales</taxon>
        <taxon>Moraxellaceae</taxon>
        <taxon>Acinetobacter</taxon>
        <taxon>Acinetobacter calcoaceticus/baumannii complex</taxon>
    </lineage>
</organism>
<dbReference type="EMBL" id="CP033540">
    <property type="protein sequence ID" value="AZC01424.1"/>
    <property type="molecule type" value="Genomic_DNA"/>
</dbReference>
<evidence type="ECO:0000313" key="1">
    <source>
        <dbReference type="EMBL" id="AZC01424.1"/>
    </source>
</evidence>
<evidence type="ECO:0000313" key="2">
    <source>
        <dbReference type="Proteomes" id="UP000254410"/>
    </source>
</evidence>
<dbReference type="AlphaFoldDB" id="A0A3G6YLV7"/>